<dbReference type="Proteomes" id="UP000199101">
    <property type="component" value="Unassembled WGS sequence"/>
</dbReference>
<sequence length="60" mass="7166">MSNEFYDALMAARQAFDNKHPEAFELIQQMVRLQYPKLDEVNVFLRSKATENLWKKENMS</sequence>
<organism evidence="1 2">
    <name type="scientific">Rhizobium multihospitium</name>
    <dbReference type="NCBI Taxonomy" id="410764"/>
    <lineage>
        <taxon>Bacteria</taxon>
        <taxon>Pseudomonadati</taxon>
        <taxon>Pseudomonadota</taxon>
        <taxon>Alphaproteobacteria</taxon>
        <taxon>Hyphomicrobiales</taxon>
        <taxon>Rhizobiaceae</taxon>
        <taxon>Rhizobium/Agrobacterium group</taxon>
        <taxon>Rhizobium</taxon>
    </lineage>
</organism>
<evidence type="ECO:0000313" key="2">
    <source>
        <dbReference type="Proteomes" id="UP000199101"/>
    </source>
</evidence>
<accession>A0A1C3WL90</accession>
<name>A0A1C3WL90_9HYPH</name>
<proteinExistence type="predicted"/>
<keyword evidence="2" id="KW-1185">Reference proteome</keyword>
<dbReference type="STRING" id="410764.GA0061103_5700"/>
<dbReference type="RefSeq" id="WP_092715351.1">
    <property type="nucleotide sequence ID" value="NZ_FMAG01000006.1"/>
</dbReference>
<reference evidence="2" key="1">
    <citation type="submission" date="2016-08" db="EMBL/GenBank/DDBJ databases">
        <authorList>
            <person name="Varghese N."/>
            <person name="Submissions Spin"/>
        </authorList>
    </citation>
    <scope>NUCLEOTIDE SEQUENCE [LARGE SCALE GENOMIC DNA]</scope>
    <source>
        <strain evidence="2">HAMBI 2975</strain>
    </source>
</reference>
<protein>
    <submittedName>
        <fullName evidence="1">Uncharacterized protein</fullName>
    </submittedName>
</protein>
<dbReference type="AlphaFoldDB" id="A0A1C3WL90"/>
<gene>
    <name evidence="1" type="ORF">GA0061103_5700</name>
</gene>
<dbReference type="EMBL" id="FMAG01000006">
    <property type="protein sequence ID" value="SCB40803.1"/>
    <property type="molecule type" value="Genomic_DNA"/>
</dbReference>
<evidence type="ECO:0000313" key="1">
    <source>
        <dbReference type="EMBL" id="SCB40803.1"/>
    </source>
</evidence>